<organism evidence="1 2">
    <name type="scientific">Roseibium hamelinense</name>
    <dbReference type="NCBI Taxonomy" id="150831"/>
    <lineage>
        <taxon>Bacteria</taxon>
        <taxon>Pseudomonadati</taxon>
        <taxon>Pseudomonadota</taxon>
        <taxon>Alphaproteobacteria</taxon>
        <taxon>Hyphomicrobiales</taxon>
        <taxon>Stappiaceae</taxon>
        <taxon>Roseibium</taxon>
    </lineage>
</organism>
<reference evidence="1 2" key="1">
    <citation type="submission" date="2019-07" db="EMBL/GenBank/DDBJ databases">
        <title>Genomic Encyclopedia of Archaeal and Bacterial Type Strains, Phase II (KMG-II): from individual species to whole genera.</title>
        <authorList>
            <person name="Goeker M."/>
        </authorList>
    </citation>
    <scope>NUCLEOTIDE SEQUENCE [LARGE SCALE GENOMIC DNA]</scope>
    <source>
        <strain evidence="1 2">ATCC BAA-252</strain>
    </source>
</reference>
<dbReference type="EMBL" id="VLLF01000004">
    <property type="protein sequence ID" value="TWI87415.1"/>
    <property type="molecule type" value="Genomic_DNA"/>
</dbReference>
<protein>
    <submittedName>
        <fullName evidence="1">Uncharacterized protein</fullName>
    </submittedName>
</protein>
<evidence type="ECO:0000313" key="2">
    <source>
        <dbReference type="Proteomes" id="UP000320593"/>
    </source>
</evidence>
<sequence>MGATGMDLSTTRVLTRLTTQFDSIEDRIRLSGETSTGPVVLWLTQRLARRAMPALLNWLEKQTSDAPMPELQQEMAQQAAESRMTPQEPVMTGAENAAEAMLVYEIDLGFGEEGARICFKDRAGRSLVLGLDRLQLRQWLGIVRNTFQKAEWTLDEWPEWSRTSGKQDATVTPAILH</sequence>
<dbReference type="OrthoDB" id="9795237at2"/>
<keyword evidence="2" id="KW-1185">Reference proteome</keyword>
<dbReference type="AlphaFoldDB" id="A0A562T198"/>
<comment type="caution">
    <text evidence="1">The sequence shown here is derived from an EMBL/GenBank/DDBJ whole genome shotgun (WGS) entry which is preliminary data.</text>
</comment>
<accession>A0A562T198</accession>
<evidence type="ECO:0000313" key="1">
    <source>
        <dbReference type="EMBL" id="TWI87415.1"/>
    </source>
</evidence>
<name>A0A562T198_9HYPH</name>
<dbReference type="RefSeq" id="WP_145342742.1">
    <property type="nucleotide sequence ID" value="NZ_SMLY01000081.1"/>
</dbReference>
<gene>
    <name evidence="1" type="ORF">JM93_01980</name>
</gene>
<proteinExistence type="predicted"/>
<dbReference type="Proteomes" id="UP000320593">
    <property type="component" value="Unassembled WGS sequence"/>
</dbReference>